<reference evidence="1" key="1">
    <citation type="journal article" date="2012" name="Nature">
        <title>The tomato genome sequence provides insights into fleshy fruit evolution.</title>
        <authorList>
            <consortium name="Tomato Genome Consortium"/>
        </authorList>
    </citation>
    <scope>NUCLEOTIDE SEQUENCE [LARGE SCALE GENOMIC DNA]</scope>
    <source>
        <strain evidence="1">cv. Heinz 1706</strain>
    </source>
</reference>
<protein>
    <submittedName>
        <fullName evidence="1">Uncharacterized protein</fullName>
    </submittedName>
</protein>
<evidence type="ECO:0000313" key="2">
    <source>
        <dbReference type="Proteomes" id="UP000004994"/>
    </source>
</evidence>
<sequence>MYQKGKEGEKEDKREKLAREAGGLLLSDEGYCPRFIRMVRNRVRAILINLFSEWHHKAELGSNGSFVGPLR</sequence>
<dbReference type="AlphaFoldDB" id="A0A3Q7HY75"/>
<dbReference type="Gramene" id="Solyc09g007535.1.1">
    <property type="protein sequence ID" value="Solyc09g007535.1.1"/>
    <property type="gene ID" value="Solyc09g007535.1"/>
</dbReference>
<dbReference type="EnsemblPlants" id="Solyc09g007535.1.1">
    <property type="protein sequence ID" value="Solyc09g007535.1.1"/>
    <property type="gene ID" value="Solyc09g007535.1"/>
</dbReference>
<keyword evidence="2" id="KW-1185">Reference proteome</keyword>
<dbReference type="InParanoid" id="A0A3Q7HY75"/>
<dbReference type="Proteomes" id="UP000004994">
    <property type="component" value="Chromosome 9"/>
</dbReference>
<accession>A0A3Q7HY75</accession>
<evidence type="ECO:0000313" key="1">
    <source>
        <dbReference type="EnsemblPlants" id="Solyc09g007535.1.1"/>
    </source>
</evidence>
<reference evidence="1" key="2">
    <citation type="submission" date="2019-01" db="UniProtKB">
        <authorList>
            <consortium name="EnsemblPlants"/>
        </authorList>
    </citation>
    <scope>IDENTIFICATION</scope>
    <source>
        <strain evidence="1">cv. Heinz 1706</strain>
    </source>
</reference>
<organism evidence="1">
    <name type="scientific">Solanum lycopersicum</name>
    <name type="common">Tomato</name>
    <name type="synonym">Lycopersicon esculentum</name>
    <dbReference type="NCBI Taxonomy" id="4081"/>
    <lineage>
        <taxon>Eukaryota</taxon>
        <taxon>Viridiplantae</taxon>
        <taxon>Streptophyta</taxon>
        <taxon>Embryophyta</taxon>
        <taxon>Tracheophyta</taxon>
        <taxon>Spermatophyta</taxon>
        <taxon>Magnoliopsida</taxon>
        <taxon>eudicotyledons</taxon>
        <taxon>Gunneridae</taxon>
        <taxon>Pentapetalae</taxon>
        <taxon>asterids</taxon>
        <taxon>lamiids</taxon>
        <taxon>Solanales</taxon>
        <taxon>Solanaceae</taxon>
        <taxon>Solanoideae</taxon>
        <taxon>Solaneae</taxon>
        <taxon>Solanum</taxon>
        <taxon>Solanum subgen. Lycopersicon</taxon>
    </lineage>
</organism>
<name>A0A3Q7HY75_SOLLC</name>
<proteinExistence type="predicted"/>